<sequence>MTESLESVEINVLGRAYRVSCQPDQYLLLRQAAQRLNDALGDLRIRARGSSNEQLAIMVALNLSHELLLEKNRIQQYSESMEQRIRQLNDVIQEALKEQSKLSVDDCN</sequence>
<accession>A0A841GLY6</accession>
<dbReference type="AlphaFoldDB" id="A0A841GLY6"/>
<comment type="caution">
    <text evidence="12">The sequence shown here is derived from an EMBL/GenBank/DDBJ whole genome shotgun (WGS) entry which is preliminary data.</text>
</comment>
<dbReference type="GO" id="GO:0000917">
    <property type="term" value="P:division septum assembly"/>
    <property type="evidence" value="ECO:0007669"/>
    <property type="project" value="UniProtKB-KW"/>
</dbReference>
<dbReference type="GO" id="GO:0043093">
    <property type="term" value="P:FtsZ-dependent cytokinesis"/>
    <property type="evidence" value="ECO:0007669"/>
    <property type="project" value="TreeGrafter"/>
</dbReference>
<keyword evidence="13" id="KW-1185">Reference proteome</keyword>
<gene>
    <name evidence="12" type="ORF">HNR75_002247</name>
</gene>
<dbReference type="SUPFAM" id="SSF102829">
    <property type="entry name" value="Cell division protein ZapA-like"/>
    <property type="match status" value="1"/>
</dbReference>
<dbReference type="GO" id="GO:0005829">
    <property type="term" value="C:cytosol"/>
    <property type="evidence" value="ECO:0007669"/>
    <property type="project" value="TreeGrafter"/>
</dbReference>
<evidence type="ECO:0000313" key="13">
    <source>
        <dbReference type="Proteomes" id="UP000585721"/>
    </source>
</evidence>
<evidence type="ECO:0000256" key="3">
    <source>
        <dbReference type="ARBA" id="ARBA00015195"/>
    </source>
</evidence>
<dbReference type="GO" id="GO:0000921">
    <property type="term" value="P:septin ring assembly"/>
    <property type="evidence" value="ECO:0007669"/>
    <property type="project" value="TreeGrafter"/>
</dbReference>
<dbReference type="PANTHER" id="PTHR34981:SF1">
    <property type="entry name" value="CELL DIVISION PROTEIN ZAPA"/>
    <property type="match status" value="1"/>
</dbReference>
<keyword evidence="8" id="KW-0131">Cell cycle</keyword>
<dbReference type="InterPro" id="IPR036192">
    <property type="entry name" value="Cell_div_ZapA-like_sf"/>
</dbReference>
<keyword evidence="5 12" id="KW-0132">Cell division</keyword>
<proteinExistence type="inferred from homology"/>
<protein>
    <recommendedName>
        <fullName evidence="3">Cell division protein ZapA</fullName>
    </recommendedName>
    <alternativeName>
        <fullName evidence="11">Z ring-associated protein ZapA</fullName>
    </alternativeName>
</protein>
<dbReference type="GO" id="GO:0030428">
    <property type="term" value="C:cell septum"/>
    <property type="evidence" value="ECO:0007669"/>
    <property type="project" value="TreeGrafter"/>
</dbReference>
<comment type="function">
    <text evidence="9">Activator of cell division through the inhibition of FtsZ GTPase activity, therefore promoting FtsZ assembly into bundles of protofilaments necessary for the formation of the division Z ring. It is recruited early at mid-cell but it is not essential for cell division.</text>
</comment>
<keyword evidence="6" id="KW-0175">Coiled coil</keyword>
<evidence type="ECO:0000256" key="1">
    <source>
        <dbReference type="ARBA" id="ARBA00004496"/>
    </source>
</evidence>
<dbReference type="InterPro" id="IPR007838">
    <property type="entry name" value="Cell_div_ZapA-like"/>
</dbReference>
<evidence type="ECO:0000256" key="9">
    <source>
        <dbReference type="ARBA" id="ARBA00024910"/>
    </source>
</evidence>
<dbReference type="Proteomes" id="UP000585721">
    <property type="component" value="Unassembled WGS sequence"/>
</dbReference>
<dbReference type="GO" id="GO:0032153">
    <property type="term" value="C:cell division site"/>
    <property type="evidence" value="ECO:0007669"/>
    <property type="project" value="TreeGrafter"/>
</dbReference>
<keyword evidence="4" id="KW-0963">Cytoplasm</keyword>
<organism evidence="12 13">
    <name type="scientific">Tolumonas osonensis</name>
    <dbReference type="NCBI Taxonomy" id="675874"/>
    <lineage>
        <taxon>Bacteria</taxon>
        <taxon>Pseudomonadati</taxon>
        <taxon>Pseudomonadota</taxon>
        <taxon>Gammaproteobacteria</taxon>
        <taxon>Aeromonadales</taxon>
        <taxon>Aeromonadaceae</taxon>
        <taxon>Tolumonas</taxon>
    </lineage>
</organism>
<evidence type="ECO:0000256" key="11">
    <source>
        <dbReference type="ARBA" id="ARBA00033158"/>
    </source>
</evidence>
<evidence type="ECO:0000256" key="2">
    <source>
        <dbReference type="ARBA" id="ARBA00010074"/>
    </source>
</evidence>
<comment type="subcellular location">
    <subcellularLocation>
        <location evidence="1">Cytoplasm</location>
    </subcellularLocation>
</comment>
<evidence type="ECO:0000256" key="7">
    <source>
        <dbReference type="ARBA" id="ARBA00023210"/>
    </source>
</evidence>
<keyword evidence="7" id="KW-0717">Septation</keyword>
<evidence type="ECO:0000256" key="5">
    <source>
        <dbReference type="ARBA" id="ARBA00022618"/>
    </source>
</evidence>
<evidence type="ECO:0000313" key="12">
    <source>
        <dbReference type="EMBL" id="MBB6056315.1"/>
    </source>
</evidence>
<evidence type="ECO:0000256" key="8">
    <source>
        <dbReference type="ARBA" id="ARBA00023306"/>
    </source>
</evidence>
<dbReference type="InterPro" id="IPR042233">
    <property type="entry name" value="Cell_div_ZapA_N"/>
</dbReference>
<comment type="similarity">
    <text evidence="2">Belongs to the ZapA family. Type 1 subfamily.</text>
</comment>
<evidence type="ECO:0000256" key="6">
    <source>
        <dbReference type="ARBA" id="ARBA00023054"/>
    </source>
</evidence>
<comment type="subunit">
    <text evidence="10">Homodimer. Interacts with FtsZ.</text>
</comment>
<dbReference type="Gene3D" id="3.30.160.880">
    <property type="entry name" value="Cell division protein ZapA protomer, N-terminal domain"/>
    <property type="match status" value="1"/>
</dbReference>
<evidence type="ECO:0000256" key="4">
    <source>
        <dbReference type="ARBA" id="ARBA00022490"/>
    </source>
</evidence>
<reference evidence="12 13" key="1">
    <citation type="submission" date="2020-08" db="EMBL/GenBank/DDBJ databases">
        <title>Genomic Encyclopedia of Type Strains, Phase IV (KMG-IV): sequencing the most valuable type-strain genomes for metagenomic binning, comparative biology and taxonomic classification.</title>
        <authorList>
            <person name="Goeker M."/>
        </authorList>
    </citation>
    <scope>NUCLEOTIDE SEQUENCE [LARGE SCALE GENOMIC DNA]</scope>
    <source>
        <strain evidence="12 13">DSM 22975</strain>
    </source>
</reference>
<name>A0A841GLY6_9GAMM</name>
<dbReference type="Pfam" id="PF05164">
    <property type="entry name" value="ZapA"/>
    <property type="match status" value="1"/>
</dbReference>
<dbReference type="PANTHER" id="PTHR34981">
    <property type="entry name" value="CELL DIVISION PROTEIN ZAPA"/>
    <property type="match status" value="1"/>
</dbReference>
<dbReference type="RefSeq" id="WP_188027037.1">
    <property type="nucleotide sequence ID" value="NZ_JACHGR010000007.1"/>
</dbReference>
<dbReference type="Gene3D" id="1.20.5.50">
    <property type="match status" value="1"/>
</dbReference>
<dbReference type="EMBL" id="JACHGR010000007">
    <property type="protein sequence ID" value="MBB6056315.1"/>
    <property type="molecule type" value="Genomic_DNA"/>
</dbReference>
<evidence type="ECO:0000256" key="10">
    <source>
        <dbReference type="ARBA" id="ARBA00026068"/>
    </source>
</evidence>